<dbReference type="PROSITE" id="PS50112">
    <property type="entry name" value="PAS"/>
    <property type="match status" value="1"/>
</dbReference>
<reference evidence="2" key="1">
    <citation type="journal article" date="2014" name="Front. Microbiol.">
        <title>High frequency of phylogenetically diverse reductive dehalogenase-homologous genes in deep subseafloor sedimentary metagenomes.</title>
        <authorList>
            <person name="Kawai M."/>
            <person name="Futagami T."/>
            <person name="Toyoda A."/>
            <person name="Takaki Y."/>
            <person name="Nishi S."/>
            <person name="Hori S."/>
            <person name="Arai W."/>
            <person name="Tsubouchi T."/>
            <person name="Morono Y."/>
            <person name="Uchiyama I."/>
            <person name="Ito T."/>
            <person name="Fujiyama A."/>
            <person name="Inagaki F."/>
            <person name="Takami H."/>
        </authorList>
    </citation>
    <scope>NUCLEOTIDE SEQUENCE</scope>
    <source>
        <strain evidence="2">Expedition CK06-06</strain>
    </source>
</reference>
<evidence type="ECO:0000313" key="2">
    <source>
        <dbReference type="EMBL" id="GAG99835.1"/>
    </source>
</evidence>
<dbReference type="InterPro" id="IPR035965">
    <property type="entry name" value="PAS-like_dom_sf"/>
</dbReference>
<dbReference type="GO" id="GO:0006355">
    <property type="term" value="P:regulation of DNA-templated transcription"/>
    <property type="evidence" value="ECO:0007669"/>
    <property type="project" value="InterPro"/>
</dbReference>
<dbReference type="SMART" id="SM00091">
    <property type="entry name" value="PAS"/>
    <property type="match status" value="1"/>
</dbReference>
<dbReference type="AlphaFoldDB" id="X1BXS5"/>
<name>X1BXS5_9ZZZZ</name>
<dbReference type="SUPFAM" id="SSF55781">
    <property type="entry name" value="GAF domain-like"/>
    <property type="match status" value="1"/>
</dbReference>
<feature type="domain" description="PAS" evidence="1">
    <location>
        <begin position="185"/>
        <end position="256"/>
    </location>
</feature>
<dbReference type="Gene3D" id="3.30.450.40">
    <property type="match status" value="1"/>
</dbReference>
<dbReference type="SUPFAM" id="SSF55785">
    <property type="entry name" value="PYP-like sensor domain (PAS domain)"/>
    <property type="match status" value="1"/>
</dbReference>
<feature type="non-terminal residue" evidence="2">
    <location>
        <position position="290"/>
    </location>
</feature>
<dbReference type="InterPro" id="IPR013767">
    <property type="entry name" value="PAS_fold"/>
</dbReference>
<dbReference type="Gene3D" id="3.30.450.20">
    <property type="entry name" value="PAS domain"/>
    <property type="match status" value="1"/>
</dbReference>
<dbReference type="InterPro" id="IPR029016">
    <property type="entry name" value="GAF-like_dom_sf"/>
</dbReference>
<protein>
    <recommendedName>
        <fullName evidence="1">PAS domain-containing protein</fullName>
    </recommendedName>
</protein>
<dbReference type="NCBIfam" id="TIGR00229">
    <property type="entry name" value="sensory_box"/>
    <property type="match status" value="1"/>
</dbReference>
<dbReference type="Pfam" id="PF00989">
    <property type="entry name" value="PAS"/>
    <property type="match status" value="1"/>
</dbReference>
<dbReference type="InterPro" id="IPR000014">
    <property type="entry name" value="PAS"/>
</dbReference>
<gene>
    <name evidence="2" type="ORF">S01H4_39500</name>
</gene>
<comment type="caution">
    <text evidence="2">The sequence shown here is derived from an EMBL/GenBank/DDBJ whole genome shotgun (WGS) entry which is preliminary data.</text>
</comment>
<dbReference type="CDD" id="cd00130">
    <property type="entry name" value="PAS"/>
    <property type="match status" value="1"/>
</dbReference>
<evidence type="ECO:0000259" key="1">
    <source>
        <dbReference type="PROSITE" id="PS50112"/>
    </source>
</evidence>
<proteinExistence type="predicted"/>
<feature type="non-terminal residue" evidence="2">
    <location>
        <position position="1"/>
    </location>
</feature>
<dbReference type="EMBL" id="BART01021401">
    <property type="protein sequence ID" value="GAG99835.1"/>
    <property type="molecule type" value="Genomic_DNA"/>
</dbReference>
<organism evidence="2">
    <name type="scientific">marine sediment metagenome</name>
    <dbReference type="NCBI Taxonomy" id="412755"/>
    <lineage>
        <taxon>unclassified sequences</taxon>
        <taxon>metagenomes</taxon>
        <taxon>ecological metagenomes</taxon>
    </lineage>
</organism>
<sequence>IDHISVILLDITPQKRLEKRTSSLNQLFFNFDTDHNANIRKVILEASNLLAASCSLHYRAERDGKEPSLTLAHADGQVEVKEGSKVQRGPLLSKIMQSTSEQPEVYENLGQDAELQKDYLVKHHKLQTSICKPLLVNERCCGSFCVAFTEGHKVLPHEMAVFSMLARALEVEEERRELQEALIRSEDKYRSLVEGNLYPISIIDNQGVIRYCNKVMATMFNYPQPSSLLGRDFIELLHPGDRQTFADLTRNLDKERSAQSEQTLEFRGLASDDSTMDIRATIGLVFYDGR</sequence>
<accession>X1BXS5</accession>